<protein>
    <recommendedName>
        <fullName evidence="10">Lysylphosphatidylglycerol synthase-like protein</fullName>
    </recommendedName>
</protein>
<feature type="transmembrane region" description="Helical" evidence="7">
    <location>
        <begin position="356"/>
        <end position="377"/>
    </location>
</feature>
<keyword evidence="5 7" id="KW-0472">Membrane</keyword>
<evidence type="ECO:0000313" key="8">
    <source>
        <dbReference type="EMBL" id="GIF99517.1"/>
    </source>
</evidence>
<proteinExistence type="predicted"/>
<feature type="transmembrane region" description="Helical" evidence="7">
    <location>
        <begin position="73"/>
        <end position="90"/>
    </location>
</feature>
<evidence type="ECO:0000256" key="6">
    <source>
        <dbReference type="SAM" id="MobiDB-lite"/>
    </source>
</evidence>
<dbReference type="PANTHER" id="PTHR39087:SF2">
    <property type="entry name" value="UPF0104 MEMBRANE PROTEIN MJ1595"/>
    <property type="match status" value="1"/>
</dbReference>
<dbReference type="GO" id="GO:0005886">
    <property type="term" value="C:plasma membrane"/>
    <property type="evidence" value="ECO:0007669"/>
    <property type="project" value="UniProtKB-SubCell"/>
</dbReference>
<evidence type="ECO:0008006" key="10">
    <source>
        <dbReference type="Google" id="ProtNLM"/>
    </source>
</evidence>
<feature type="transmembrane region" description="Helical" evidence="7">
    <location>
        <begin position="151"/>
        <end position="177"/>
    </location>
</feature>
<feature type="transmembrane region" description="Helical" evidence="7">
    <location>
        <begin position="97"/>
        <end position="116"/>
    </location>
</feature>
<feature type="compositionally biased region" description="Basic and acidic residues" evidence="6">
    <location>
        <begin position="1"/>
        <end position="14"/>
    </location>
</feature>
<dbReference type="InterPro" id="IPR022791">
    <property type="entry name" value="L-PG_synthase/AglD"/>
</dbReference>
<feature type="region of interest" description="Disordered" evidence="6">
    <location>
        <begin position="1"/>
        <end position="32"/>
    </location>
</feature>
<evidence type="ECO:0000256" key="7">
    <source>
        <dbReference type="SAM" id="Phobius"/>
    </source>
</evidence>
<feature type="transmembrane region" description="Helical" evidence="7">
    <location>
        <begin position="122"/>
        <end position="139"/>
    </location>
</feature>
<feature type="transmembrane region" description="Helical" evidence="7">
    <location>
        <begin position="189"/>
        <end position="206"/>
    </location>
</feature>
<evidence type="ECO:0000256" key="3">
    <source>
        <dbReference type="ARBA" id="ARBA00022692"/>
    </source>
</evidence>
<dbReference type="AlphaFoldDB" id="A0A8J3KGU4"/>
<keyword evidence="2" id="KW-1003">Cell membrane</keyword>
<evidence type="ECO:0000256" key="1">
    <source>
        <dbReference type="ARBA" id="ARBA00004651"/>
    </source>
</evidence>
<evidence type="ECO:0000256" key="2">
    <source>
        <dbReference type="ARBA" id="ARBA00022475"/>
    </source>
</evidence>
<dbReference type="PANTHER" id="PTHR39087">
    <property type="entry name" value="UPF0104 MEMBRANE PROTEIN MJ1595"/>
    <property type="match status" value="1"/>
</dbReference>
<evidence type="ECO:0000256" key="4">
    <source>
        <dbReference type="ARBA" id="ARBA00022989"/>
    </source>
</evidence>
<dbReference type="Pfam" id="PF03706">
    <property type="entry name" value="LPG_synthase_TM"/>
    <property type="match status" value="1"/>
</dbReference>
<comment type="subcellular location">
    <subcellularLocation>
        <location evidence="1">Cell membrane</location>
        <topology evidence="1">Multi-pass membrane protein</topology>
    </subcellularLocation>
</comment>
<gene>
    <name evidence="8" type="ORF">Cci01nite_46110</name>
</gene>
<comment type="caution">
    <text evidence="8">The sequence shown here is derived from an EMBL/GenBank/DDBJ whole genome shotgun (WGS) entry which is preliminary data.</text>
</comment>
<feature type="transmembrane region" description="Helical" evidence="7">
    <location>
        <begin position="279"/>
        <end position="301"/>
    </location>
</feature>
<accession>A0A8J3KGU4</accession>
<keyword evidence="4 7" id="KW-1133">Transmembrane helix</keyword>
<feature type="transmembrane region" description="Helical" evidence="7">
    <location>
        <begin position="41"/>
        <end position="61"/>
    </location>
</feature>
<evidence type="ECO:0000256" key="5">
    <source>
        <dbReference type="ARBA" id="ARBA00023136"/>
    </source>
</evidence>
<dbReference type="Proteomes" id="UP000659904">
    <property type="component" value="Unassembled WGS sequence"/>
</dbReference>
<organism evidence="8 9">
    <name type="scientific">Catellatospora citrea</name>
    <dbReference type="NCBI Taxonomy" id="53366"/>
    <lineage>
        <taxon>Bacteria</taxon>
        <taxon>Bacillati</taxon>
        <taxon>Actinomycetota</taxon>
        <taxon>Actinomycetes</taxon>
        <taxon>Micromonosporales</taxon>
        <taxon>Micromonosporaceae</taxon>
        <taxon>Catellatospora</taxon>
    </lineage>
</organism>
<name>A0A8J3KGU4_9ACTN</name>
<keyword evidence="3 7" id="KW-0812">Transmembrane</keyword>
<keyword evidence="9" id="KW-1185">Reference proteome</keyword>
<dbReference type="EMBL" id="BONH01000021">
    <property type="protein sequence ID" value="GIF99517.1"/>
    <property type="molecule type" value="Genomic_DNA"/>
</dbReference>
<evidence type="ECO:0000313" key="9">
    <source>
        <dbReference type="Proteomes" id="UP000659904"/>
    </source>
</evidence>
<reference evidence="8 9" key="1">
    <citation type="submission" date="2021-01" db="EMBL/GenBank/DDBJ databases">
        <title>Whole genome shotgun sequence of Catellatospora citrea NBRC 14495.</title>
        <authorList>
            <person name="Komaki H."/>
            <person name="Tamura T."/>
        </authorList>
    </citation>
    <scope>NUCLEOTIDE SEQUENCE [LARGE SCALE GENOMIC DNA]</scope>
    <source>
        <strain evidence="8 9">NBRC 14495</strain>
    </source>
</reference>
<sequence length="425" mass="44250">MAPRERAVARRDPRPPAAPQEPSPEGSRPSTPGWRRWLRRLLPVAVVVLALQTVSGQIPGLDQIKPVVADGELAWIGVALLAEILSMSLFARQQTNLLKGVGVHASLGGALALAYTRSALSISMPAGTAVSAAYAFQRFRRWGASREAATAVMIMSGVSSFVALALLYVAGYLLIFLASPVSTWRDQPVLTLAVLVVSAGTAALLLRHRLRARASLTIHGPVDEEDLDFLATAPDPTADGAGRPARTGPVRAQLRRLGQLLRDVATVAESMPRRHRTAALGLSALNWLADLACLVAVAQAFHLPLDLLQLGTIYVAAQLVRQIPITPGGIGVIEATLLAALTAAGAEPAAAAATVLGYRLLSCWLVIPAGLTTWTFLRRADRRATAEPATAPEAGPAATGPVPAMAAVPATATVAAATKAGAATS</sequence>